<dbReference type="InterPro" id="IPR004794">
    <property type="entry name" value="Eubact_RibD"/>
</dbReference>
<dbReference type="GO" id="GO:0008835">
    <property type="term" value="F:diaminohydroxyphosphoribosylaminopyrimidine deaminase activity"/>
    <property type="evidence" value="ECO:0007669"/>
    <property type="project" value="UniProtKB-EC"/>
</dbReference>
<comment type="pathway">
    <text evidence="2 12">Cofactor biosynthesis; riboflavin biosynthesis; 5-amino-6-(D-ribitylamino)uracil from GTP: step 2/4.</text>
</comment>
<comment type="similarity">
    <text evidence="5 12">In the C-terminal section; belongs to the HTP reductase family.</text>
</comment>
<comment type="catalytic activity">
    <reaction evidence="12">
        <text>5-amino-6-(5-phospho-D-ribitylamino)uracil + NADP(+) = 5-amino-6-(5-phospho-D-ribosylamino)uracil + NADPH + H(+)</text>
        <dbReference type="Rhea" id="RHEA:17845"/>
        <dbReference type="ChEBI" id="CHEBI:15378"/>
        <dbReference type="ChEBI" id="CHEBI:57783"/>
        <dbReference type="ChEBI" id="CHEBI:58349"/>
        <dbReference type="ChEBI" id="CHEBI:58421"/>
        <dbReference type="ChEBI" id="CHEBI:58453"/>
        <dbReference type="EC" id="1.1.1.193"/>
    </reaction>
</comment>
<dbReference type="InterPro" id="IPR024072">
    <property type="entry name" value="DHFR-like_dom_sf"/>
</dbReference>
<dbReference type="GO" id="GO:0009231">
    <property type="term" value="P:riboflavin biosynthetic process"/>
    <property type="evidence" value="ECO:0007669"/>
    <property type="project" value="UniProtKB-UniPathway"/>
</dbReference>
<dbReference type="Gene3D" id="3.40.430.10">
    <property type="entry name" value="Dihydrofolate Reductase, subunit A"/>
    <property type="match status" value="1"/>
</dbReference>
<dbReference type="SUPFAM" id="SSF53597">
    <property type="entry name" value="Dihydrofolate reductase-like"/>
    <property type="match status" value="1"/>
</dbReference>
<name>A0A1M5IGR8_9BACT</name>
<dbReference type="EMBL" id="FQUS01000023">
    <property type="protein sequence ID" value="SHG27269.1"/>
    <property type="molecule type" value="Genomic_DNA"/>
</dbReference>
<dbReference type="InterPro" id="IPR002125">
    <property type="entry name" value="CMP_dCMP_dom"/>
</dbReference>
<evidence type="ECO:0000256" key="1">
    <source>
        <dbReference type="ARBA" id="ARBA00002151"/>
    </source>
</evidence>
<dbReference type="PROSITE" id="PS51747">
    <property type="entry name" value="CYT_DCMP_DEAMINASES_2"/>
    <property type="match status" value="1"/>
</dbReference>
<dbReference type="CDD" id="cd01284">
    <property type="entry name" value="Riboflavin_deaminase-reductase"/>
    <property type="match status" value="1"/>
</dbReference>
<evidence type="ECO:0000313" key="17">
    <source>
        <dbReference type="EMBL" id="SHG27269.1"/>
    </source>
</evidence>
<evidence type="ECO:0000256" key="11">
    <source>
        <dbReference type="ARBA" id="ARBA00023268"/>
    </source>
</evidence>
<feature type="binding site" evidence="14">
    <location>
        <position position="219"/>
    </location>
    <ligand>
        <name>NADP(+)</name>
        <dbReference type="ChEBI" id="CHEBI:58349"/>
    </ligand>
</feature>
<evidence type="ECO:0000256" key="7">
    <source>
        <dbReference type="ARBA" id="ARBA00022723"/>
    </source>
</evidence>
<feature type="binding site" evidence="15">
    <location>
        <position position="107"/>
    </location>
    <ligand>
        <name>Zn(2+)</name>
        <dbReference type="ChEBI" id="CHEBI:29105"/>
        <note>catalytic</note>
    </ligand>
</feature>
<dbReference type="InterPro" id="IPR016192">
    <property type="entry name" value="APOBEC/CMP_deaminase_Zn-bd"/>
</dbReference>
<feature type="binding site" evidence="15">
    <location>
        <position position="98"/>
    </location>
    <ligand>
        <name>Zn(2+)</name>
        <dbReference type="ChEBI" id="CHEBI:29105"/>
        <note>catalytic</note>
    </ligand>
</feature>
<dbReference type="GO" id="GO:0008703">
    <property type="term" value="F:5-amino-6-(5-phosphoribosylamino)uracil reductase activity"/>
    <property type="evidence" value="ECO:0007669"/>
    <property type="project" value="UniProtKB-EC"/>
</dbReference>
<feature type="active site" description="Proton donor" evidence="13">
    <location>
        <position position="73"/>
    </location>
</feature>
<dbReference type="GO" id="GO:0050661">
    <property type="term" value="F:NADP binding"/>
    <property type="evidence" value="ECO:0007669"/>
    <property type="project" value="InterPro"/>
</dbReference>
<evidence type="ECO:0000256" key="6">
    <source>
        <dbReference type="ARBA" id="ARBA00022619"/>
    </source>
</evidence>
<feature type="binding site" evidence="14">
    <location>
        <position position="227"/>
    </location>
    <ligand>
        <name>substrate</name>
    </ligand>
</feature>
<evidence type="ECO:0000313" key="18">
    <source>
        <dbReference type="Proteomes" id="UP000184041"/>
    </source>
</evidence>
<dbReference type="UniPathway" id="UPA00275">
    <property type="reaction ID" value="UER00401"/>
</dbReference>
<dbReference type="PANTHER" id="PTHR38011">
    <property type="entry name" value="DIHYDROFOLATE REDUCTASE FAMILY PROTEIN (AFU_ORTHOLOGUE AFUA_8G06820)"/>
    <property type="match status" value="1"/>
</dbReference>
<evidence type="ECO:0000256" key="4">
    <source>
        <dbReference type="ARBA" id="ARBA00005259"/>
    </source>
</evidence>
<feature type="binding site" evidence="14">
    <location>
        <position position="230"/>
    </location>
    <ligand>
        <name>substrate</name>
    </ligand>
</feature>
<protein>
    <recommendedName>
        <fullName evidence="12">Riboflavin biosynthesis protein RibD</fullName>
    </recommendedName>
    <domain>
        <recommendedName>
            <fullName evidence="12">Diaminohydroxyphosphoribosylaminopyrimidine deaminase</fullName>
            <shortName evidence="12">DRAP deaminase</shortName>
            <ecNumber evidence="12">3.5.4.26</ecNumber>
        </recommendedName>
        <alternativeName>
            <fullName evidence="12">Riboflavin-specific deaminase</fullName>
        </alternativeName>
    </domain>
    <domain>
        <recommendedName>
            <fullName evidence="12">5-amino-6-(5-phosphoribosylamino)uracil reductase</fullName>
            <ecNumber evidence="12">1.1.1.193</ecNumber>
        </recommendedName>
        <alternativeName>
            <fullName evidence="12">HTP reductase</fullName>
        </alternativeName>
    </domain>
</protein>
<dbReference type="NCBIfam" id="TIGR00227">
    <property type="entry name" value="ribD_Cterm"/>
    <property type="match status" value="1"/>
</dbReference>
<keyword evidence="18" id="KW-1185">Reference proteome</keyword>
<keyword evidence="11" id="KW-0511">Multifunctional enzyme</keyword>
<evidence type="ECO:0000256" key="8">
    <source>
        <dbReference type="ARBA" id="ARBA00022833"/>
    </source>
</evidence>
<dbReference type="GO" id="GO:0008270">
    <property type="term" value="F:zinc ion binding"/>
    <property type="evidence" value="ECO:0007669"/>
    <property type="project" value="InterPro"/>
</dbReference>
<keyword evidence="7 12" id="KW-0479">Metal-binding</keyword>
<feature type="binding site" evidence="14">
    <location>
        <position position="207"/>
    </location>
    <ligand>
        <name>substrate</name>
    </ligand>
</feature>
<dbReference type="InterPro" id="IPR016193">
    <property type="entry name" value="Cytidine_deaminase-like"/>
</dbReference>
<comment type="function">
    <text evidence="1 12">Converts 2,5-diamino-6-(ribosylamino)-4(3h)-pyrimidinone 5'-phosphate into 5-amino-6-(ribosylamino)-2,4(1h,3h)-pyrimidinedione 5'-phosphate.</text>
</comment>
<dbReference type="InterPro" id="IPR002734">
    <property type="entry name" value="RibDG_C"/>
</dbReference>
<dbReference type="AlphaFoldDB" id="A0A1M5IGR8"/>
<feature type="binding site" evidence="14">
    <location>
        <position position="223"/>
    </location>
    <ligand>
        <name>NADP(+)</name>
        <dbReference type="ChEBI" id="CHEBI:58349"/>
    </ligand>
</feature>
<evidence type="ECO:0000256" key="3">
    <source>
        <dbReference type="ARBA" id="ARBA00004910"/>
    </source>
</evidence>
<keyword evidence="10 12" id="KW-0560">Oxidoreductase</keyword>
<dbReference type="EC" id="3.5.4.26" evidence="12"/>
<feature type="binding site" evidence="14">
    <location>
        <position position="323"/>
    </location>
    <ligand>
        <name>substrate</name>
    </ligand>
</feature>
<reference evidence="17 18" key="1">
    <citation type="submission" date="2016-11" db="EMBL/GenBank/DDBJ databases">
        <authorList>
            <person name="Jaros S."/>
            <person name="Januszkiewicz K."/>
            <person name="Wedrychowicz H."/>
        </authorList>
    </citation>
    <scope>NUCLEOTIDE SEQUENCE [LARGE SCALE GENOMIC DNA]</scope>
    <source>
        <strain evidence="17 18">DSM 21986</strain>
    </source>
</reference>
<dbReference type="SUPFAM" id="SSF53927">
    <property type="entry name" value="Cytidine deaminase-like"/>
    <property type="match status" value="1"/>
</dbReference>
<comment type="pathway">
    <text evidence="3 12">Cofactor biosynthesis; riboflavin biosynthesis; 5-amino-6-(D-ribitylamino)uracil from GTP: step 3/4.</text>
</comment>
<dbReference type="Pfam" id="PF00383">
    <property type="entry name" value="dCMP_cyt_deam_1"/>
    <property type="match status" value="1"/>
</dbReference>
<evidence type="ECO:0000256" key="9">
    <source>
        <dbReference type="ARBA" id="ARBA00022857"/>
    </source>
</evidence>
<evidence type="ECO:0000259" key="16">
    <source>
        <dbReference type="PROSITE" id="PS51747"/>
    </source>
</evidence>
<dbReference type="InterPro" id="IPR011549">
    <property type="entry name" value="RibD_C"/>
</dbReference>
<comment type="similarity">
    <text evidence="4 12">In the N-terminal section; belongs to the cytidine and deoxycytidylate deaminase family.</text>
</comment>
<accession>A0A1M5IGR8</accession>
<keyword evidence="12" id="KW-0378">Hydrolase</keyword>
<dbReference type="NCBIfam" id="TIGR00326">
    <property type="entry name" value="eubact_ribD"/>
    <property type="match status" value="1"/>
</dbReference>
<gene>
    <name evidence="17" type="ORF">SAMN05443144_12335</name>
</gene>
<evidence type="ECO:0000256" key="14">
    <source>
        <dbReference type="PIRSR" id="PIRSR006769-2"/>
    </source>
</evidence>
<evidence type="ECO:0000256" key="10">
    <source>
        <dbReference type="ARBA" id="ARBA00023002"/>
    </source>
</evidence>
<dbReference type="STRING" id="1194090.SAMN05443144_12335"/>
<feature type="domain" description="CMP/dCMP-type deaminase" evidence="16">
    <location>
        <begin position="21"/>
        <end position="146"/>
    </location>
</feature>
<feature type="binding site" evidence="14">
    <location>
        <begin position="325"/>
        <end position="331"/>
    </location>
    <ligand>
        <name>NADP(+)</name>
        <dbReference type="ChEBI" id="CHEBI:58349"/>
    </ligand>
</feature>
<feature type="binding site" evidence="15">
    <location>
        <position position="71"/>
    </location>
    <ligand>
        <name>Zn(2+)</name>
        <dbReference type="ChEBI" id="CHEBI:29105"/>
        <note>catalytic</note>
    </ligand>
</feature>
<comment type="cofactor">
    <cofactor evidence="12 15">
        <name>Zn(2+)</name>
        <dbReference type="ChEBI" id="CHEBI:29105"/>
    </cofactor>
    <text evidence="12 15">Binds 1 zinc ion.</text>
</comment>
<dbReference type="PROSITE" id="PS00903">
    <property type="entry name" value="CYT_DCMP_DEAMINASES_1"/>
    <property type="match status" value="1"/>
</dbReference>
<feature type="binding site" evidence="14">
    <location>
        <position position="177"/>
    </location>
    <ligand>
        <name>NADP(+)</name>
        <dbReference type="ChEBI" id="CHEBI:58349"/>
    </ligand>
</feature>
<dbReference type="InterPro" id="IPR050765">
    <property type="entry name" value="Riboflavin_Biosynth_HTPR"/>
</dbReference>
<sequence>MFYYIQSIGTREAFCDLQMTKADEKWMNLALEIADRGAGYVSPNPMVGCVIVSADGTKIGQGYHERYGQAHAEQNAVDSVTDRGRLEDATVYVTLEPCAHEGHTPPCCKMLGELPIRRVVVAMEDPTPKVAGRGISYLREQGISVDVGLLKEKARRQNEFFLHHQALNRPFVTLKIAQTLDGYIAAPDGKSEWISSLESRTMVHRWRSRYDAVMIGRNTALLDNPRLTVRHIEGRQPRRIVIDGPLDLPDELNLFTDQYEEKTIVLTHNEEKFRNEADPMLSLLQSDYFRGKTLLVDEKEGHTDLKQALQELGSLPVTSILVEGGQNLASALLRDRLVDKVEIFIAPKMLGGGTRSVMGIGIDHMEEVLELRETQWRQVGKDLLFSGYF</sequence>
<dbReference type="PANTHER" id="PTHR38011:SF7">
    <property type="entry name" value="2,5-DIAMINO-6-RIBOSYLAMINO-4(3H)-PYRIMIDINONE 5'-PHOSPHATE REDUCTASE"/>
    <property type="match status" value="1"/>
</dbReference>
<evidence type="ECO:0000256" key="5">
    <source>
        <dbReference type="ARBA" id="ARBA00007417"/>
    </source>
</evidence>
<keyword evidence="6 12" id="KW-0686">Riboflavin biosynthesis</keyword>
<evidence type="ECO:0000256" key="2">
    <source>
        <dbReference type="ARBA" id="ARBA00004882"/>
    </source>
</evidence>
<dbReference type="PIRSF" id="PIRSF006769">
    <property type="entry name" value="RibD"/>
    <property type="match status" value="1"/>
</dbReference>
<dbReference type="EC" id="1.1.1.193" evidence="12"/>
<comment type="catalytic activity">
    <reaction evidence="12">
        <text>2,5-diamino-6-hydroxy-4-(5-phosphoribosylamino)-pyrimidine + H2O + H(+) = 5-amino-6-(5-phospho-D-ribosylamino)uracil + NH4(+)</text>
        <dbReference type="Rhea" id="RHEA:21868"/>
        <dbReference type="ChEBI" id="CHEBI:15377"/>
        <dbReference type="ChEBI" id="CHEBI:15378"/>
        <dbReference type="ChEBI" id="CHEBI:28938"/>
        <dbReference type="ChEBI" id="CHEBI:58453"/>
        <dbReference type="ChEBI" id="CHEBI:58614"/>
        <dbReference type="EC" id="3.5.4.26"/>
    </reaction>
</comment>
<feature type="binding site" evidence="14">
    <location>
        <position position="191"/>
    </location>
    <ligand>
        <name>substrate</name>
    </ligand>
</feature>
<evidence type="ECO:0000256" key="13">
    <source>
        <dbReference type="PIRSR" id="PIRSR006769-1"/>
    </source>
</evidence>
<organism evidence="17 18">
    <name type="scientific">Fodinibius roseus</name>
    <dbReference type="NCBI Taxonomy" id="1194090"/>
    <lineage>
        <taxon>Bacteria</taxon>
        <taxon>Pseudomonadati</taxon>
        <taxon>Balneolota</taxon>
        <taxon>Balneolia</taxon>
        <taxon>Balneolales</taxon>
        <taxon>Balneolaceae</taxon>
        <taxon>Fodinibius</taxon>
    </lineage>
</organism>
<dbReference type="Gene3D" id="3.40.140.10">
    <property type="entry name" value="Cytidine Deaminase, domain 2"/>
    <property type="match status" value="1"/>
</dbReference>
<keyword evidence="9 12" id="KW-0521">NADP</keyword>
<feature type="binding site" evidence="14">
    <location>
        <position position="193"/>
    </location>
    <ligand>
        <name>NADP(+)</name>
        <dbReference type="ChEBI" id="CHEBI:58349"/>
    </ligand>
</feature>
<evidence type="ECO:0000256" key="12">
    <source>
        <dbReference type="PIRNR" id="PIRNR006769"/>
    </source>
</evidence>
<dbReference type="Proteomes" id="UP000184041">
    <property type="component" value="Unassembled WGS sequence"/>
</dbReference>
<keyword evidence="8 12" id="KW-0862">Zinc</keyword>
<evidence type="ECO:0000256" key="15">
    <source>
        <dbReference type="PIRSR" id="PIRSR006769-3"/>
    </source>
</evidence>
<dbReference type="Pfam" id="PF01872">
    <property type="entry name" value="RibD_C"/>
    <property type="match status" value="1"/>
</dbReference>
<proteinExistence type="inferred from homology"/>